<dbReference type="AlphaFoldDB" id="A0AA38GBI9"/>
<evidence type="ECO:0000256" key="1">
    <source>
        <dbReference type="ARBA" id="ARBA00008455"/>
    </source>
</evidence>
<feature type="signal peptide" evidence="6">
    <location>
        <begin position="1"/>
        <end position="22"/>
    </location>
</feature>
<dbReference type="InterPro" id="IPR025661">
    <property type="entry name" value="Pept_asp_AS"/>
</dbReference>
<dbReference type="GO" id="GO:0006508">
    <property type="term" value="P:proteolysis"/>
    <property type="evidence" value="ECO:0007669"/>
    <property type="project" value="UniProtKB-KW"/>
</dbReference>
<proteinExistence type="inferred from homology"/>
<feature type="domain" description="Peptidase C1A papain C-terminal" evidence="7">
    <location>
        <begin position="125"/>
        <end position="339"/>
    </location>
</feature>
<keyword evidence="10" id="KW-1185">Reference proteome</keyword>
<dbReference type="PROSITE" id="PS00639">
    <property type="entry name" value="THIOL_PROTEASE_HIS"/>
    <property type="match status" value="1"/>
</dbReference>
<name>A0AA38GBI9_TAXCH</name>
<dbReference type="PROSITE" id="PS00139">
    <property type="entry name" value="THIOL_PROTEASE_CYS"/>
    <property type="match status" value="1"/>
</dbReference>
<dbReference type="Proteomes" id="UP000824469">
    <property type="component" value="Unassembled WGS sequence"/>
</dbReference>
<keyword evidence="5" id="KW-1015">Disulfide bond</keyword>
<evidence type="ECO:0000256" key="5">
    <source>
        <dbReference type="ARBA" id="ARBA00023157"/>
    </source>
</evidence>
<evidence type="ECO:0000313" key="10">
    <source>
        <dbReference type="Proteomes" id="UP000824469"/>
    </source>
</evidence>
<comment type="similarity">
    <text evidence="1">Belongs to the peptidase C1 family.</text>
</comment>
<dbReference type="InterPro" id="IPR000169">
    <property type="entry name" value="Pept_cys_AS"/>
</dbReference>
<feature type="chain" id="PRO_5041354772" evidence="6">
    <location>
        <begin position="23"/>
        <end position="358"/>
    </location>
</feature>
<dbReference type="EMBL" id="JAHRHJ020000004">
    <property type="protein sequence ID" value="KAH9318734.1"/>
    <property type="molecule type" value="Genomic_DNA"/>
</dbReference>
<dbReference type="PANTHER" id="PTHR12411">
    <property type="entry name" value="CYSTEINE PROTEASE FAMILY C1-RELATED"/>
    <property type="match status" value="1"/>
</dbReference>
<accession>A0AA38GBI9</accession>
<sequence length="358" mass="40061">MANSMAFTLLFHLLLLLSFVNGYYSTHDDEKLLPVYEQWAAEHGKSHNDMSEKETRFHIFKNNLEYIETHNQKKKNESYPYYRLGLNRFSDLTHEEFKNKHLGTLFRSTTRSPTPRYQYAVEHRLPKSVDWRKKGAVTPVKDQGSCGSCWAFSTIAAVEGINAIVTNKLISLSEQELVDCDTASNQGCNGGLMDDAFQFIIDNGGIDSEEDYPYQAADGDCDVLRKASHLVKIDGYEDVPANDEKSLQKAAAHQPISVAIEAGGRDFQFYESGVFTGECGTDLDHGVTLVGYGSADKDYWIVKNSWGPSWGEKGYIRMERNIKASSGKCGIAIQPSYPTKKSLSAAELTPATAMWQED</sequence>
<dbReference type="InterPro" id="IPR013201">
    <property type="entry name" value="Prot_inhib_I29"/>
</dbReference>
<dbReference type="Pfam" id="PF08246">
    <property type="entry name" value="Inhibitor_I29"/>
    <property type="match status" value="1"/>
</dbReference>
<dbReference type="Gene3D" id="3.90.70.10">
    <property type="entry name" value="Cysteine proteinases"/>
    <property type="match status" value="1"/>
</dbReference>
<dbReference type="InterPro" id="IPR039417">
    <property type="entry name" value="Peptidase_C1A_papain-like"/>
</dbReference>
<dbReference type="FunFam" id="3.90.70.10:FF:000068">
    <property type="entry name" value="Cysteine protease 1"/>
    <property type="match status" value="1"/>
</dbReference>
<dbReference type="PROSITE" id="PS00640">
    <property type="entry name" value="THIOL_PROTEASE_ASN"/>
    <property type="match status" value="1"/>
</dbReference>
<dbReference type="CDD" id="cd02248">
    <property type="entry name" value="Peptidase_C1A"/>
    <property type="match status" value="1"/>
</dbReference>
<evidence type="ECO:0000256" key="4">
    <source>
        <dbReference type="ARBA" id="ARBA00022807"/>
    </source>
</evidence>
<keyword evidence="6" id="KW-0732">Signal</keyword>
<organism evidence="9 10">
    <name type="scientific">Taxus chinensis</name>
    <name type="common">Chinese yew</name>
    <name type="synonym">Taxus wallichiana var. chinensis</name>
    <dbReference type="NCBI Taxonomy" id="29808"/>
    <lineage>
        <taxon>Eukaryota</taxon>
        <taxon>Viridiplantae</taxon>
        <taxon>Streptophyta</taxon>
        <taxon>Embryophyta</taxon>
        <taxon>Tracheophyta</taxon>
        <taxon>Spermatophyta</taxon>
        <taxon>Pinopsida</taxon>
        <taxon>Pinidae</taxon>
        <taxon>Conifers II</taxon>
        <taxon>Cupressales</taxon>
        <taxon>Taxaceae</taxon>
        <taxon>Taxus</taxon>
    </lineage>
</organism>
<dbReference type="InterPro" id="IPR013128">
    <property type="entry name" value="Peptidase_C1A"/>
</dbReference>
<keyword evidence="3" id="KW-0378">Hydrolase</keyword>
<gene>
    <name evidence="9" type="ORF">KI387_020503</name>
</gene>
<keyword evidence="2" id="KW-0645">Protease</keyword>
<dbReference type="InterPro" id="IPR000668">
    <property type="entry name" value="Peptidase_C1A_C"/>
</dbReference>
<feature type="domain" description="Cathepsin propeptide inhibitor" evidence="8">
    <location>
        <begin position="36"/>
        <end position="97"/>
    </location>
</feature>
<dbReference type="SMART" id="SM00645">
    <property type="entry name" value="Pept_C1"/>
    <property type="match status" value="1"/>
</dbReference>
<evidence type="ECO:0000256" key="2">
    <source>
        <dbReference type="ARBA" id="ARBA00022670"/>
    </source>
</evidence>
<dbReference type="PRINTS" id="PR00705">
    <property type="entry name" value="PAPAIN"/>
</dbReference>
<evidence type="ECO:0000259" key="8">
    <source>
        <dbReference type="SMART" id="SM00848"/>
    </source>
</evidence>
<evidence type="ECO:0000256" key="6">
    <source>
        <dbReference type="SAM" id="SignalP"/>
    </source>
</evidence>
<dbReference type="SUPFAM" id="SSF54001">
    <property type="entry name" value="Cysteine proteinases"/>
    <property type="match status" value="1"/>
</dbReference>
<dbReference type="Pfam" id="PF00112">
    <property type="entry name" value="Peptidase_C1"/>
    <property type="match status" value="1"/>
</dbReference>
<evidence type="ECO:0000256" key="3">
    <source>
        <dbReference type="ARBA" id="ARBA00022801"/>
    </source>
</evidence>
<evidence type="ECO:0000313" key="9">
    <source>
        <dbReference type="EMBL" id="KAH9318734.1"/>
    </source>
</evidence>
<dbReference type="SMART" id="SM00848">
    <property type="entry name" value="Inhibitor_I29"/>
    <property type="match status" value="1"/>
</dbReference>
<dbReference type="InterPro" id="IPR038765">
    <property type="entry name" value="Papain-like_cys_pep_sf"/>
</dbReference>
<dbReference type="InterPro" id="IPR025660">
    <property type="entry name" value="Pept_his_AS"/>
</dbReference>
<keyword evidence="4" id="KW-0788">Thiol protease</keyword>
<comment type="caution">
    <text evidence="9">The sequence shown here is derived from an EMBL/GenBank/DDBJ whole genome shotgun (WGS) entry which is preliminary data.</text>
</comment>
<dbReference type="GO" id="GO:0008234">
    <property type="term" value="F:cysteine-type peptidase activity"/>
    <property type="evidence" value="ECO:0007669"/>
    <property type="project" value="UniProtKB-KW"/>
</dbReference>
<dbReference type="OMA" id="CCANNEG"/>
<reference evidence="9 10" key="1">
    <citation type="journal article" date="2021" name="Nat. Plants">
        <title>The Taxus genome provides insights into paclitaxel biosynthesis.</title>
        <authorList>
            <person name="Xiong X."/>
            <person name="Gou J."/>
            <person name="Liao Q."/>
            <person name="Li Y."/>
            <person name="Zhou Q."/>
            <person name="Bi G."/>
            <person name="Li C."/>
            <person name="Du R."/>
            <person name="Wang X."/>
            <person name="Sun T."/>
            <person name="Guo L."/>
            <person name="Liang H."/>
            <person name="Lu P."/>
            <person name="Wu Y."/>
            <person name="Zhang Z."/>
            <person name="Ro D.K."/>
            <person name="Shang Y."/>
            <person name="Huang S."/>
            <person name="Yan J."/>
        </authorList>
    </citation>
    <scope>NUCLEOTIDE SEQUENCE [LARGE SCALE GENOMIC DNA]</scope>
    <source>
        <strain evidence="9">Ta-2019</strain>
    </source>
</reference>
<protein>
    <submittedName>
        <fullName evidence="9">Uncharacterized protein</fullName>
    </submittedName>
</protein>
<evidence type="ECO:0000259" key="7">
    <source>
        <dbReference type="SMART" id="SM00645"/>
    </source>
</evidence>